<feature type="chain" id="PRO_5043720948" evidence="1">
    <location>
        <begin position="20"/>
        <end position="150"/>
    </location>
</feature>
<reference evidence="2 3" key="1">
    <citation type="submission" date="2023-08" db="EMBL/GenBank/DDBJ databases">
        <authorList>
            <person name="Palmer J.M."/>
        </authorList>
    </citation>
    <scope>NUCLEOTIDE SEQUENCE [LARGE SCALE GENOMIC DNA]</scope>
    <source>
        <strain evidence="2 3">TWF481</strain>
    </source>
</reference>
<dbReference type="AlphaFoldDB" id="A0AAV9VYE8"/>
<organism evidence="2 3">
    <name type="scientific">Arthrobotrys musiformis</name>
    <dbReference type="NCBI Taxonomy" id="47236"/>
    <lineage>
        <taxon>Eukaryota</taxon>
        <taxon>Fungi</taxon>
        <taxon>Dikarya</taxon>
        <taxon>Ascomycota</taxon>
        <taxon>Pezizomycotina</taxon>
        <taxon>Orbiliomycetes</taxon>
        <taxon>Orbiliales</taxon>
        <taxon>Orbiliaceae</taxon>
        <taxon>Arthrobotrys</taxon>
    </lineage>
</organism>
<keyword evidence="3" id="KW-1185">Reference proteome</keyword>
<proteinExistence type="predicted"/>
<evidence type="ECO:0000256" key="1">
    <source>
        <dbReference type="SAM" id="SignalP"/>
    </source>
</evidence>
<sequence length="150" mass="16470">MQFFTTVLVALSLASAALAAPAPFSEPIVTRTINTDDRLADPTVTRITNPGLVAQPTVTRITSTCITKFTVTTSYPPANQRYTTTVYKTMAAIPHDLDCKGCDLQIVTKTINKSRKPDATVTRESTLMRIPMCYFFPTPRPGMGAIRERV</sequence>
<comment type="caution">
    <text evidence="2">The sequence shown here is derived from an EMBL/GenBank/DDBJ whole genome shotgun (WGS) entry which is preliminary data.</text>
</comment>
<dbReference type="Proteomes" id="UP001370758">
    <property type="component" value="Unassembled WGS sequence"/>
</dbReference>
<protein>
    <submittedName>
        <fullName evidence="2">Uncharacterized protein</fullName>
    </submittedName>
</protein>
<feature type="signal peptide" evidence="1">
    <location>
        <begin position="1"/>
        <end position="19"/>
    </location>
</feature>
<evidence type="ECO:0000313" key="3">
    <source>
        <dbReference type="Proteomes" id="UP001370758"/>
    </source>
</evidence>
<gene>
    <name evidence="2" type="ORF">TWF481_011397</name>
</gene>
<evidence type="ECO:0000313" key="2">
    <source>
        <dbReference type="EMBL" id="KAK6498824.1"/>
    </source>
</evidence>
<name>A0AAV9VYE8_9PEZI</name>
<dbReference type="EMBL" id="JAVHJL010000008">
    <property type="protein sequence ID" value="KAK6498824.1"/>
    <property type="molecule type" value="Genomic_DNA"/>
</dbReference>
<keyword evidence="1" id="KW-0732">Signal</keyword>
<accession>A0AAV9VYE8</accession>